<evidence type="ECO:0000256" key="1">
    <source>
        <dbReference type="SAM" id="MobiDB-lite"/>
    </source>
</evidence>
<feature type="compositionally biased region" description="Basic and acidic residues" evidence="1">
    <location>
        <begin position="59"/>
        <end position="71"/>
    </location>
</feature>
<reference evidence="2 3" key="1">
    <citation type="submission" date="2019-01" db="EMBL/GenBank/DDBJ databases">
        <title>A draft genome assembly of the solar-powered sea slug Elysia chlorotica.</title>
        <authorList>
            <person name="Cai H."/>
            <person name="Li Q."/>
            <person name="Fang X."/>
            <person name="Li J."/>
            <person name="Curtis N.E."/>
            <person name="Altenburger A."/>
            <person name="Shibata T."/>
            <person name="Feng M."/>
            <person name="Maeda T."/>
            <person name="Schwartz J.A."/>
            <person name="Shigenobu S."/>
            <person name="Lundholm N."/>
            <person name="Nishiyama T."/>
            <person name="Yang H."/>
            <person name="Hasebe M."/>
            <person name="Li S."/>
            <person name="Pierce S.K."/>
            <person name="Wang J."/>
        </authorList>
    </citation>
    <scope>NUCLEOTIDE SEQUENCE [LARGE SCALE GENOMIC DNA]</scope>
    <source>
        <strain evidence="2">EC2010</strain>
        <tissue evidence="2">Whole organism of an adult</tissue>
    </source>
</reference>
<gene>
    <name evidence="2" type="ORF">EGW08_013993</name>
</gene>
<dbReference type="AlphaFoldDB" id="A0A433T9W6"/>
<protein>
    <submittedName>
        <fullName evidence="2">Uncharacterized protein</fullName>
    </submittedName>
</protein>
<dbReference type="STRING" id="188477.A0A433T9W6"/>
<feature type="region of interest" description="Disordered" evidence="1">
    <location>
        <begin position="97"/>
        <end position="156"/>
    </location>
</feature>
<evidence type="ECO:0000313" key="3">
    <source>
        <dbReference type="Proteomes" id="UP000271974"/>
    </source>
</evidence>
<keyword evidence="3" id="KW-1185">Reference proteome</keyword>
<comment type="caution">
    <text evidence="2">The sequence shown here is derived from an EMBL/GenBank/DDBJ whole genome shotgun (WGS) entry which is preliminary data.</text>
</comment>
<dbReference type="EMBL" id="RQTK01000523">
    <property type="protein sequence ID" value="RUS78254.1"/>
    <property type="molecule type" value="Genomic_DNA"/>
</dbReference>
<sequence>MDSAASDEIVTKVEAVSPQVIHENGTAMEDIPEPTLSLEHQSNDTAVDNEQTPDVIDEQEQKPEVENEITPKPEQTTPAISQLDTKTQVRAPLLELPDMMGDGQSQPKRLKFENGSDTESQEPYFPQSEQYGPVLDGPGAKRDVKPFKPPKLGVQQQEDVQRAKKFAMEQSIKSVLVRQTIAHQQQVYI</sequence>
<organism evidence="2 3">
    <name type="scientific">Elysia chlorotica</name>
    <name type="common">Eastern emerald elysia</name>
    <name type="synonym">Sea slug</name>
    <dbReference type="NCBI Taxonomy" id="188477"/>
    <lineage>
        <taxon>Eukaryota</taxon>
        <taxon>Metazoa</taxon>
        <taxon>Spiralia</taxon>
        <taxon>Lophotrochozoa</taxon>
        <taxon>Mollusca</taxon>
        <taxon>Gastropoda</taxon>
        <taxon>Heterobranchia</taxon>
        <taxon>Euthyneura</taxon>
        <taxon>Panpulmonata</taxon>
        <taxon>Sacoglossa</taxon>
        <taxon>Placobranchoidea</taxon>
        <taxon>Plakobranchidae</taxon>
        <taxon>Elysia</taxon>
    </lineage>
</organism>
<proteinExistence type="predicted"/>
<dbReference type="Proteomes" id="UP000271974">
    <property type="component" value="Unassembled WGS sequence"/>
</dbReference>
<feature type="non-terminal residue" evidence="2">
    <location>
        <position position="189"/>
    </location>
</feature>
<feature type="compositionally biased region" description="Polar residues" evidence="1">
    <location>
        <begin position="73"/>
        <end position="85"/>
    </location>
</feature>
<dbReference type="OrthoDB" id="20943at2759"/>
<accession>A0A433T9W6</accession>
<feature type="compositionally biased region" description="Polar residues" evidence="1">
    <location>
        <begin position="38"/>
        <end position="52"/>
    </location>
</feature>
<evidence type="ECO:0000313" key="2">
    <source>
        <dbReference type="EMBL" id="RUS78254.1"/>
    </source>
</evidence>
<feature type="region of interest" description="Disordered" evidence="1">
    <location>
        <begin position="33"/>
        <end position="85"/>
    </location>
</feature>
<name>A0A433T9W6_ELYCH</name>